<dbReference type="CDD" id="cd07377">
    <property type="entry name" value="WHTH_GntR"/>
    <property type="match status" value="1"/>
</dbReference>
<dbReference type="InterPro" id="IPR036388">
    <property type="entry name" value="WH-like_DNA-bd_sf"/>
</dbReference>
<keyword evidence="6" id="KW-1185">Reference proteome</keyword>
<dbReference type="PROSITE" id="PS50949">
    <property type="entry name" value="HTH_GNTR"/>
    <property type="match status" value="1"/>
</dbReference>
<dbReference type="AlphaFoldDB" id="A0A1G6H943"/>
<dbReference type="RefSeq" id="WP_245746710.1">
    <property type="nucleotide sequence ID" value="NZ_FMYQ01000002.1"/>
</dbReference>
<gene>
    <name evidence="5" type="ORF">SAMN05421548_10260</name>
</gene>
<dbReference type="PANTHER" id="PTHR43537:SF49">
    <property type="entry name" value="TRANSCRIPTIONAL REGULATORY PROTEIN"/>
    <property type="match status" value="1"/>
</dbReference>
<dbReference type="EMBL" id="FMYQ01000002">
    <property type="protein sequence ID" value="SDB90674.1"/>
    <property type="molecule type" value="Genomic_DNA"/>
</dbReference>
<dbReference type="PANTHER" id="PTHR43537">
    <property type="entry name" value="TRANSCRIPTIONAL REGULATOR, GNTR FAMILY"/>
    <property type="match status" value="1"/>
</dbReference>
<dbReference type="Pfam" id="PF00392">
    <property type="entry name" value="GntR"/>
    <property type="match status" value="1"/>
</dbReference>
<dbReference type="InterPro" id="IPR011711">
    <property type="entry name" value="GntR_C"/>
</dbReference>
<dbReference type="InterPro" id="IPR008920">
    <property type="entry name" value="TF_FadR/GntR_C"/>
</dbReference>
<dbReference type="InterPro" id="IPR036390">
    <property type="entry name" value="WH_DNA-bd_sf"/>
</dbReference>
<evidence type="ECO:0000313" key="6">
    <source>
        <dbReference type="Proteomes" id="UP000198908"/>
    </source>
</evidence>
<evidence type="ECO:0000256" key="3">
    <source>
        <dbReference type="ARBA" id="ARBA00023163"/>
    </source>
</evidence>
<name>A0A1G6H943_9BURK</name>
<evidence type="ECO:0000256" key="1">
    <source>
        <dbReference type="ARBA" id="ARBA00023015"/>
    </source>
</evidence>
<feature type="domain" description="HTH gntR-type" evidence="4">
    <location>
        <begin position="27"/>
        <end position="94"/>
    </location>
</feature>
<evidence type="ECO:0000256" key="2">
    <source>
        <dbReference type="ARBA" id="ARBA00023125"/>
    </source>
</evidence>
<keyword evidence="2 5" id="KW-0238">DNA-binding</keyword>
<dbReference type="GO" id="GO:0003677">
    <property type="term" value="F:DNA binding"/>
    <property type="evidence" value="ECO:0007669"/>
    <property type="project" value="UniProtKB-KW"/>
</dbReference>
<keyword evidence="3" id="KW-0804">Transcription</keyword>
<organism evidence="5 6">
    <name type="scientific">Paraburkholderia lycopersici</name>
    <dbReference type="NCBI Taxonomy" id="416944"/>
    <lineage>
        <taxon>Bacteria</taxon>
        <taxon>Pseudomonadati</taxon>
        <taxon>Pseudomonadota</taxon>
        <taxon>Betaproteobacteria</taxon>
        <taxon>Burkholderiales</taxon>
        <taxon>Burkholderiaceae</taxon>
        <taxon>Paraburkholderia</taxon>
    </lineage>
</organism>
<dbReference type="SUPFAM" id="SSF48008">
    <property type="entry name" value="GntR ligand-binding domain-like"/>
    <property type="match status" value="1"/>
</dbReference>
<sequence>MKPVVDLSVELEGAAPDLPAAAPRMRASLANDIREMLQAEIETGQLAPGTPIDERALAARFNVSRTPVREALQHLAARDLVVISPRQGITVARLSIAKVRSMLEYIGELEALCARFSARRASTTLHEALDRALMACQQAAVEGDAGKYARANAVFHDTIYDGSRNECLADQIRSARRQSERYRVADLRNRSQISRSLQEHFEIARAIQAGDEAKAADLMRRHVPAGTTGFSEFLAAVPRHFFDFGTD</sequence>
<dbReference type="Proteomes" id="UP000198908">
    <property type="component" value="Unassembled WGS sequence"/>
</dbReference>
<keyword evidence="1" id="KW-0805">Transcription regulation</keyword>
<accession>A0A1G6H943</accession>
<protein>
    <submittedName>
        <fullName evidence="5">DNA-binding transcriptional regulator, GntR family</fullName>
    </submittedName>
</protein>
<reference evidence="6" key="1">
    <citation type="submission" date="2016-09" db="EMBL/GenBank/DDBJ databases">
        <authorList>
            <person name="Varghese N."/>
            <person name="Submissions S."/>
        </authorList>
    </citation>
    <scope>NUCLEOTIDE SEQUENCE [LARGE SCALE GENOMIC DNA]</scope>
    <source>
        <strain evidence="6">TNe-862</strain>
    </source>
</reference>
<dbReference type="SMART" id="SM00345">
    <property type="entry name" value="HTH_GNTR"/>
    <property type="match status" value="1"/>
</dbReference>
<dbReference type="Gene3D" id="1.10.10.10">
    <property type="entry name" value="Winged helix-like DNA-binding domain superfamily/Winged helix DNA-binding domain"/>
    <property type="match status" value="1"/>
</dbReference>
<dbReference type="Pfam" id="PF07729">
    <property type="entry name" value="FCD"/>
    <property type="match status" value="1"/>
</dbReference>
<dbReference type="SUPFAM" id="SSF46785">
    <property type="entry name" value="Winged helix' DNA-binding domain"/>
    <property type="match status" value="1"/>
</dbReference>
<dbReference type="Gene3D" id="1.20.120.530">
    <property type="entry name" value="GntR ligand-binding domain-like"/>
    <property type="match status" value="1"/>
</dbReference>
<dbReference type="STRING" id="416944.SAMN05421548_10260"/>
<dbReference type="SMART" id="SM00895">
    <property type="entry name" value="FCD"/>
    <property type="match status" value="1"/>
</dbReference>
<evidence type="ECO:0000259" key="4">
    <source>
        <dbReference type="PROSITE" id="PS50949"/>
    </source>
</evidence>
<evidence type="ECO:0000313" key="5">
    <source>
        <dbReference type="EMBL" id="SDB90674.1"/>
    </source>
</evidence>
<dbReference type="InterPro" id="IPR000524">
    <property type="entry name" value="Tscrpt_reg_HTH_GntR"/>
</dbReference>
<proteinExistence type="predicted"/>
<dbReference type="GO" id="GO:0003700">
    <property type="term" value="F:DNA-binding transcription factor activity"/>
    <property type="evidence" value="ECO:0007669"/>
    <property type="project" value="InterPro"/>
</dbReference>